<accession>G4Q628</accession>
<evidence type="ECO:0000256" key="1">
    <source>
        <dbReference type="SAM" id="Phobius"/>
    </source>
</evidence>
<evidence type="ECO:0000313" key="2">
    <source>
        <dbReference type="EMBL" id="AEQ21329.1"/>
    </source>
</evidence>
<sequence>MKDPTTSASSFWPRAAILYFFVLFPLSFLLPGPFAWENGPIEMGQNMILLTGIIWSIYHYTQETHLHRPSYWLFAASFFLLLFGREISWGRIFLLKEMTETGPVFWSMKDLPYHRVIDGAIGLLSAAVIHLFYQSVNVQKTLHCLKKNRLMFLLTVLAAILALMGDKGQLFHDFRDETMEELSELFVYLQVFFFIHQYRIA</sequence>
<dbReference type="RefSeq" id="WP_009015638.1">
    <property type="nucleotide sequence ID" value="NC_016077.1"/>
</dbReference>
<organism evidence="2 3">
    <name type="scientific">Acidaminococcus intestini (strain RyC-MR95)</name>
    <dbReference type="NCBI Taxonomy" id="568816"/>
    <lineage>
        <taxon>Bacteria</taxon>
        <taxon>Bacillati</taxon>
        <taxon>Bacillota</taxon>
        <taxon>Negativicutes</taxon>
        <taxon>Acidaminococcales</taxon>
        <taxon>Acidaminococcaceae</taxon>
        <taxon>Acidaminococcus</taxon>
    </lineage>
</organism>
<name>G4Q628_ACIIR</name>
<dbReference type="HOGENOM" id="CLU_117169_0_0_9"/>
<dbReference type="STRING" id="568816.Acin_0076"/>
<keyword evidence="3" id="KW-1185">Reference proteome</keyword>
<keyword evidence="1" id="KW-0812">Transmembrane</keyword>
<dbReference type="GeneID" id="92877796"/>
<feature type="transmembrane region" description="Helical" evidence="1">
    <location>
        <begin position="12"/>
        <end position="31"/>
    </location>
</feature>
<dbReference type="KEGG" id="ain:Acin_0076"/>
<dbReference type="InParanoid" id="G4Q628"/>
<feature type="transmembrane region" description="Helical" evidence="1">
    <location>
        <begin position="148"/>
        <end position="165"/>
    </location>
</feature>
<dbReference type="TCDB" id="9.B.2.5.2">
    <property type="family name" value="the integral membrane caax protease-2 (caax protease2) family"/>
</dbReference>
<reference evidence="2 3" key="1">
    <citation type="journal article" date="2011" name="J. Bacteriol.">
        <title>Complete genome sequence of Acidaminococcus intestini RYC-MR95, a Gram-negative bacterium from the phylum Firmicutes.</title>
        <authorList>
            <person name="D'Auria G."/>
            <person name="Galan J.C."/>
            <person name="Rodriguez-Alcayna M."/>
            <person name="Moya A."/>
            <person name="Baquero F."/>
            <person name="Latorre A."/>
        </authorList>
    </citation>
    <scope>NUCLEOTIDE SEQUENCE [LARGE SCALE GENOMIC DNA]</scope>
    <source>
        <strain evidence="2 3">RyC-MR95</strain>
    </source>
</reference>
<feature type="transmembrane region" description="Helical" evidence="1">
    <location>
        <begin position="72"/>
        <end position="93"/>
    </location>
</feature>
<gene>
    <name evidence="2" type="ordered locus">Acin_0076</name>
</gene>
<dbReference type="Proteomes" id="UP000007093">
    <property type="component" value="Chromosome"/>
</dbReference>
<feature type="transmembrane region" description="Helical" evidence="1">
    <location>
        <begin position="43"/>
        <end position="60"/>
    </location>
</feature>
<keyword evidence="1" id="KW-0472">Membrane</keyword>
<protein>
    <submittedName>
        <fullName evidence="2">Uncharacterized protein</fullName>
    </submittedName>
</protein>
<feature type="transmembrane region" description="Helical" evidence="1">
    <location>
        <begin position="113"/>
        <end position="136"/>
    </location>
</feature>
<proteinExistence type="predicted"/>
<evidence type="ECO:0000313" key="3">
    <source>
        <dbReference type="Proteomes" id="UP000007093"/>
    </source>
</evidence>
<keyword evidence="1" id="KW-1133">Transmembrane helix</keyword>
<dbReference type="AlphaFoldDB" id="G4Q628"/>
<dbReference type="PATRIC" id="fig|568816.4.peg.71"/>
<dbReference type="EMBL" id="CP003058">
    <property type="protein sequence ID" value="AEQ21329.1"/>
    <property type="molecule type" value="Genomic_DNA"/>
</dbReference>